<dbReference type="InterPro" id="IPR016181">
    <property type="entry name" value="Acyl_CoA_acyltransferase"/>
</dbReference>
<evidence type="ECO:0000313" key="4">
    <source>
        <dbReference type="EMBL" id="MBJ7594629.1"/>
    </source>
</evidence>
<dbReference type="SUPFAM" id="SSF55729">
    <property type="entry name" value="Acyl-CoA N-acyltransferases (Nat)"/>
    <property type="match status" value="1"/>
</dbReference>
<dbReference type="PROSITE" id="PS51186">
    <property type="entry name" value="GNAT"/>
    <property type="match status" value="1"/>
</dbReference>
<dbReference type="EMBL" id="JAEKNS010000075">
    <property type="protein sequence ID" value="MBJ7594629.1"/>
    <property type="molecule type" value="Genomic_DNA"/>
</dbReference>
<dbReference type="InterPro" id="IPR000182">
    <property type="entry name" value="GNAT_dom"/>
</dbReference>
<evidence type="ECO:0000256" key="2">
    <source>
        <dbReference type="ARBA" id="ARBA00023315"/>
    </source>
</evidence>
<name>A0A934JWP1_9BACT</name>
<keyword evidence="2" id="KW-0012">Acyltransferase</keyword>
<dbReference type="Proteomes" id="UP000606991">
    <property type="component" value="Unassembled WGS sequence"/>
</dbReference>
<dbReference type="Gene3D" id="3.40.630.30">
    <property type="match status" value="1"/>
</dbReference>
<evidence type="ECO:0000313" key="5">
    <source>
        <dbReference type="Proteomes" id="UP000606991"/>
    </source>
</evidence>
<accession>A0A934JWP1</accession>
<organism evidence="4 5">
    <name type="scientific">Candidatus Aeolococcus gillhamiae</name>
    <dbReference type="NCBI Taxonomy" id="3127015"/>
    <lineage>
        <taxon>Bacteria</taxon>
        <taxon>Bacillati</taxon>
        <taxon>Candidatus Dormiibacterota</taxon>
        <taxon>Candidatus Dormibacteria</taxon>
        <taxon>Candidatus Aeolococcales</taxon>
        <taxon>Candidatus Aeolococcaceae</taxon>
        <taxon>Candidatus Aeolococcus</taxon>
    </lineage>
</organism>
<feature type="domain" description="N-acetyltransferase" evidence="3">
    <location>
        <begin position="11"/>
        <end position="168"/>
    </location>
</feature>
<gene>
    <name evidence="4" type="ORF">JF886_07155</name>
</gene>
<evidence type="ECO:0000256" key="1">
    <source>
        <dbReference type="ARBA" id="ARBA00022679"/>
    </source>
</evidence>
<comment type="caution">
    <text evidence="4">The sequence shown here is derived from an EMBL/GenBank/DDBJ whole genome shotgun (WGS) entry which is preliminary data.</text>
</comment>
<protein>
    <submittedName>
        <fullName evidence="4">N-acetyltransferase</fullName>
    </submittedName>
</protein>
<evidence type="ECO:0000259" key="3">
    <source>
        <dbReference type="PROSITE" id="PS51186"/>
    </source>
</evidence>
<sequence length="168" mass="18653">MQERVAVSDDLAIEAMSATDWPAVRAMYEAGIATGNATFEETTPQWEAWDVEHLKEHRLVARRGGTVVGWAAVVPVSERCVYAGVAESSVYVAEQARGSGVGRRLLDALTASTDAGDIWTLQTGVFPENVASLRLHEACGFRVVGVRERIGQHRRRWRDVVFMERRRA</sequence>
<dbReference type="GO" id="GO:0016747">
    <property type="term" value="F:acyltransferase activity, transferring groups other than amino-acyl groups"/>
    <property type="evidence" value="ECO:0007669"/>
    <property type="project" value="InterPro"/>
</dbReference>
<proteinExistence type="predicted"/>
<dbReference type="AlphaFoldDB" id="A0A934JWP1"/>
<dbReference type="CDD" id="cd04301">
    <property type="entry name" value="NAT_SF"/>
    <property type="match status" value="1"/>
</dbReference>
<dbReference type="PANTHER" id="PTHR43072">
    <property type="entry name" value="N-ACETYLTRANSFERASE"/>
    <property type="match status" value="1"/>
</dbReference>
<keyword evidence="1" id="KW-0808">Transferase</keyword>
<dbReference type="PANTHER" id="PTHR43072:SF23">
    <property type="entry name" value="UPF0039 PROTEIN C11D3.02C"/>
    <property type="match status" value="1"/>
</dbReference>
<dbReference type="Pfam" id="PF00583">
    <property type="entry name" value="Acetyltransf_1"/>
    <property type="match status" value="1"/>
</dbReference>
<reference evidence="4 5" key="1">
    <citation type="submission" date="2020-10" db="EMBL/GenBank/DDBJ databases">
        <title>Ca. Dormibacterota MAGs.</title>
        <authorList>
            <person name="Montgomery K."/>
        </authorList>
    </citation>
    <scope>NUCLEOTIDE SEQUENCE [LARGE SCALE GENOMIC DNA]</scope>
    <source>
        <strain evidence="4">SC8812_S17_18</strain>
    </source>
</reference>